<reference evidence="3 4" key="1">
    <citation type="journal article" date="2017" name="Plant Biotechnol. J.">
        <title>A comprehensive draft genome sequence for lupin (Lupinus angustifolius), an emerging health food: insights into plant-microbe interactions and legume evolution.</title>
        <authorList>
            <person name="Hane J.K."/>
            <person name="Ming Y."/>
            <person name="Kamphuis L.G."/>
            <person name="Nelson M.N."/>
            <person name="Garg G."/>
            <person name="Atkins C.A."/>
            <person name="Bayer P.E."/>
            <person name="Bravo A."/>
            <person name="Bringans S."/>
            <person name="Cannon S."/>
            <person name="Edwards D."/>
            <person name="Foley R."/>
            <person name="Gao L.L."/>
            <person name="Harrison M.J."/>
            <person name="Huang W."/>
            <person name="Hurgobin B."/>
            <person name="Li S."/>
            <person name="Liu C.W."/>
            <person name="McGrath A."/>
            <person name="Morahan G."/>
            <person name="Murray J."/>
            <person name="Weller J."/>
            <person name="Jian J."/>
            <person name="Singh K.B."/>
        </authorList>
    </citation>
    <scope>NUCLEOTIDE SEQUENCE [LARGE SCALE GENOMIC DNA]</scope>
    <source>
        <strain evidence="4">cv. Tanjil</strain>
        <tissue evidence="3">Whole plant</tissue>
    </source>
</reference>
<dbReference type="KEGG" id="lang:109360340"/>
<dbReference type="Gramene" id="OIW02561">
    <property type="protein sequence ID" value="OIW02561"/>
    <property type="gene ID" value="TanjilG_24012"/>
</dbReference>
<sequence length="159" mass="17703">MGLPNLPSSSEGIFSCFLGNSVFPISIFKGLVKIILHIIGINLSSSSSSETSSPTTATSQYRPGSFEFLVNYCSNTYIEEIRSQTPTIRFDSVCCQQQAEVECIVCLTQFGPESEINHLSCGHIFHKVCLDKWLNYWNSTCPLCRAPLMPEVEDETLCF</sequence>
<dbReference type="PROSITE" id="PS50089">
    <property type="entry name" value="ZF_RING_2"/>
    <property type="match status" value="1"/>
</dbReference>
<keyword evidence="1" id="KW-0862">Zinc</keyword>
<dbReference type="Proteomes" id="UP000188354">
    <property type="component" value="Chromosome LG11"/>
</dbReference>
<dbReference type="InterPro" id="IPR013083">
    <property type="entry name" value="Znf_RING/FYVE/PHD"/>
</dbReference>
<organism evidence="3 4">
    <name type="scientific">Lupinus angustifolius</name>
    <name type="common">Narrow-leaved blue lupine</name>
    <dbReference type="NCBI Taxonomy" id="3871"/>
    <lineage>
        <taxon>Eukaryota</taxon>
        <taxon>Viridiplantae</taxon>
        <taxon>Streptophyta</taxon>
        <taxon>Embryophyta</taxon>
        <taxon>Tracheophyta</taxon>
        <taxon>Spermatophyta</taxon>
        <taxon>Magnoliopsida</taxon>
        <taxon>eudicotyledons</taxon>
        <taxon>Gunneridae</taxon>
        <taxon>Pentapetalae</taxon>
        <taxon>rosids</taxon>
        <taxon>fabids</taxon>
        <taxon>Fabales</taxon>
        <taxon>Fabaceae</taxon>
        <taxon>Papilionoideae</taxon>
        <taxon>50 kb inversion clade</taxon>
        <taxon>genistoids sensu lato</taxon>
        <taxon>core genistoids</taxon>
        <taxon>Genisteae</taxon>
        <taxon>Lupinus</taxon>
    </lineage>
</organism>
<dbReference type="GO" id="GO:0008270">
    <property type="term" value="F:zinc ion binding"/>
    <property type="evidence" value="ECO:0007669"/>
    <property type="project" value="UniProtKB-KW"/>
</dbReference>
<evidence type="ECO:0000259" key="2">
    <source>
        <dbReference type="PROSITE" id="PS50089"/>
    </source>
</evidence>
<dbReference type="InterPro" id="IPR001841">
    <property type="entry name" value="Znf_RING"/>
</dbReference>
<dbReference type="SUPFAM" id="SSF57850">
    <property type="entry name" value="RING/U-box"/>
    <property type="match status" value="1"/>
</dbReference>
<evidence type="ECO:0000313" key="4">
    <source>
        <dbReference type="Proteomes" id="UP000188354"/>
    </source>
</evidence>
<accession>A0A1J7HJM0</accession>
<gene>
    <name evidence="3" type="ORF">TanjilG_24012</name>
</gene>
<dbReference type="OrthoDB" id="8062037at2759"/>
<keyword evidence="1" id="KW-0863">Zinc-finger</keyword>
<keyword evidence="4" id="KW-1185">Reference proteome</keyword>
<keyword evidence="1" id="KW-0479">Metal-binding</keyword>
<evidence type="ECO:0000256" key="1">
    <source>
        <dbReference type="PROSITE-ProRule" id="PRU00175"/>
    </source>
</evidence>
<dbReference type="InterPro" id="IPR044249">
    <property type="entry name" value="XERICO-like"/>
</dbReference>
<dbReference type="STRING" id="3871.A0A1J7HJM0"/>
<dbReference type="EMBL" id="CM007371">
    <property type="protein sequence ID" value="OIW02561.1"/>
    <property type="molecule type" value="Genomic_DNA"/>
</dbReference>
<dbReference type="AlphaFoldDB" id="A0A1J7HJM0"/>
<dbReference type="Pfam" id="PF13639">
    <property type="entry name" value="zf-RING_2"/>
    <property type="match status" value="1"/>
</dbReference>
<protein>
    <recommendedName>
        <fullName evidence="2">RING-type domain-containing protein</fullName>
    </recommendedName>
</protein>
<dbReference type="PANTHER" id="PTHR47258:SF1">
    <property type="entry name" value="E3 UBIQUITIN-PROTEIN LIGASE XERICO-RELATED"/>
    <property type="match status" value="1"/>
</dbReference>
<evidence type="ECO:0000313" key="3">
    <source>
        <dbReference type="EMBL" id="OIW02561.1"/>
    </source>
</evidence>
<dbReference type="PANTHER" id="PTHR47258">
    <property type="match status" value="1"/>
</dbReference>
<dbReference type="Gene3D" id="3.30.40.10">
    <property type="entry name" value="Zinc/RING finger domain, C3HC4 (zinc finger)"/>
    <property type="match status" value="1"/>
</dbReference>
<feature type="domain" description="RING-type" evidence="2">
    <location>
        <begin position="103"/>
        <end position="145"/>
    </location>
</feature>
<dbReference type="SMART" id="SM00184">
    <property type="entry name" value="RING"/>
    <property type="match status" value="1"/>
</dbReference>
<dbReference type="OMA" id="RNYIMPK"/>
<name>A0A1J7HJM0_LUPAN</name>
<proteinExistence type="predicted"/>